<keyword evidence="2" id="KW-1185">Reference proteome</keyword>
<comment type="caution">
    <text evidence="1">The sequence shown here is derived from an EMBL/GenBank/DDBJ whole genome shotgun (WGS) entry which is preliminary data.</text>
</comment>
<proteinExistence type="predicted"/>
<evidence type="ECO:0000313" key="1">
    <source>
        <dbReference type="EMBL" id="KAK9812248.1"/>
    </source>
</evidence>
<organism evidence="1 2">
    <name type="scientific">Symbiochloris irregularis</name>
    <dbReference type="NCBI Taxonomy" id="706552"/>
    <lineage>
        <taxon>Eukaryota</taxon>
        <taxon>Viridiplantae</taxon>
        <taxon>Chlorophyta</taxon>
        <taxon>core chlorophytes</taxon>
        <taxon>Trebouxiophyceae</taxon>
        <taxon>Trebouxiales</taxon>
        <taxon>Trebouxiaceae</taxon>
        <taxon>Symbiochloris</taxon>
    </lineage>
</organism>
<gene>
    <name evidence="1" type="ORF">WJX73_007200</name>
</gene>
<reference evidence="1 2" key="1">
    <citation type="journal article" date="2024" name="Nat. Commun.">
        <title>Phylogenomics reveals the evolutionary origins of lichenization in chlorophyte algae.</title>
        <authorList>
            <person name="Puginier C."/>
            <person name="Libourel C."/>
            <person name="Otte J."/>
            <person name="Skaloud P."/>
            <person name="Haon M."/>
            <person name="Grisel S."/>
            <person name="Petersen M."/>
            <person name="Berrin J.G."/>
            <person name="Delaux P.M."/>
            <person name="Dal Grande F."/>
            <person name="Keller J."/>
        </authorList>
    </citation>
    <scope>NUCLEOTIDE SEQUENCE [LARGE SCALE GENOMIC DNA]</scope>
    <source>
        <strain evidence="1 2">SAG 2036</strain>
    </source>
</reference>
<sequence>MSCRCDLPRLLSDAFSASIKAVNFLADQAGAANTELANTTTLLSEQQAILEQAIEHISDLAQDVTSLSDGQNRGQSGAGRGINWAPLLVVVLEHLGLLPPHAMPSAAKSWESDPQFAAWVQNRK</sequence>
<accession>A0AAW1PUM0</accession>
<dbReference type="Proteomes" id="UP001465755">
    <property type="component" value="Unassembled WGS sequence"/>
</dbReference>
<evidence type="ECO:0000313" key="2">
    <source>
        <dbReference type="Proteomes" id="UP001465755"/>
    </source>
</evidence>
<protein>
    <submittedName>
        <fullName evidence="1">Uncharacterized protein</fullName>
    </submittedName>
</protein>
<name>A0AAW1PUM0_9CHLO</name>
<dbReference type="EMBL" id="JALJOQ010000008">
    <property type="protein sequence ID" value="KAK9812248.1"/>
    <property type="molecule type" value="Genomic_DNA"/>
</dbReference>
<dbReference type="AlphaFoldDB" id="A0AAW1PUM0"/>